<dbReference type="RefSeq" id="WP_063200386.1">
    <property type="nucleotide sequence ID" value="NZ_CAMITG010000001.1"/>
</dbReference>
<protein>
    <submittedName>
        <fullName evidence="1">Uncharacterized protein</fullName>
    </submittedName>
</protein>
<dbReference type="Proteomes" id="UP000594967">
    <property type="component" value="Chromosome"/>
</dbReference>
<keyword evidence="2" id="KW-1185">Reference proteome</keyword>
<evidence type="ECO:0000313" key="2">
    <source>
        <dbReference type="Proteomes" id="UP000594967"/>
    </source>
</evidence>
<proteinExistence type="predicted"/>
<sequence>MLSIPSVLISNRHSILLKDDVRLLLTALEGIEGNFLVNMEPACRQILKFLNHEVARAEKVSNEVFSIFDDYFGITRTSDRPLDVYISSGIHCALLFSEEIKVSETALRIDEQERLLQGIHEALLIGVDYLSASQQHVRERI</sequence>
<gene>
    <name evidence="1" type="ORF">I6G64_16220</name>
</gene>
<organism evidence="1 2">
    <name type="scientific">Serratia plymuthica</name>
    <dbReference type="NCBI Taxonomy" id="82996"/>
    <lineage>
        <taxon>Bacteria</taxon>
        <taxon>Pseudomonadati</taxon>
        <taxon>Pseudomonadota</taxon>
        <taxon>Gammaproteobacteria</taxon>
        <taxon>Enterobacterales</taxon>
        <taxon>Yersiniaceae</taxon>
        <taxon>Serratia</taxon>
    </lineage>
</organism>
<name>A0A7T2W8Y9_SERPL</name>
<reference evidence="1 2" key="1">
    <citation type="submission" date="2020-12" db="EMBL/GenBank/DDBJ databases">
        <title>FDA dAtabase for Regulatory Grade micrObial Sequences (FDA-ARGOS): Supporting development and validation of Infectious Disease Dx tests.</title>
        <authorList>
            <person name="Sproer C."/>
            <person name="Gronow S."/>
            <person name="Severitt S."/>
            <person name="Schroder I."/>
            <person name="Tallon L."/>
            <person name="Sadzewicz L."/>
            <person name="Zhao X."/>
            <person name="Boylan J."/>
            <person name="Ott S."/>
            <person name="Bowen H."/>
            <person name="Vavikolanu K."/>
            <person name="Mehta A."/>
            <person name="Aluvathingal J."/>
            <person name="Nadendla S."/>
            <person name="Lowell S."/>
            <person name="Myers T."/>
            <person name="Yan Y."/>
            <person name="Sichtig H."/>
        </authorList>
    </citation>
    <scope>NUCLEOTIDE SEQUENCE [LARGE SCALE GENOMIC DNA]</scope>
    <source>
        <strain evidence="1 2">FDAARGOS_907</strain>
    </source>
</reference>
<accession>A0A7T2W8Y9</accession>
<evidence type="ECO:0000313" key="1">
    <source>
        <dbReference type="EMBL" id="QPS19136.1"/>
    </source>
</evidence>
<dbReference type="EMBL" id="CP065673">
    <property type="protein sequence ID" value="QPS19136.1"/>
    <property type="molecule type" value="Genomic_DNA"/>
</dbReference>